<dbReference type="InterPro" id="IPR024079">
    <property type="entry name" value="MetalloPept_cat_dom_sf"/>
</dbReference>
<organism evidence="9 10">
    <name type="scientific">Clavelina lepadiformis</name>
    <name type="common">Light-bulb sea squirt</name>
    <name type="synonym">Ascidia lepadiformis</name>
    <dbReference type="NCBI Taxonomy" id="159417"/>
    <lineage>
        <taxon>Eukaryota</taxon>
        <taxon>Metazoa</taxon>
        <taxon>Chordata</taxon>
        <taxon>Tunicata</taxon>
        <taxon>Ascidiacea</taxon>
        <taxon>Aplousobranchia</taxon>
        <taxon>Clavelinidae</taxon>
        <taxon>Clavelina</taxon>
    </lineage>
</organism>
<name>A0ABP0GGS7_CLALP</name>
<dbReference type="InterPro" id="IPR001506">
    <property type="entry name" value="Peptidase_M12A"/>
</dbReference>
<gene>
    <name evidence="9" type="ORF">CVLEPA_LOCUS23512</name>
</gene>
<dbReference type="SMART" id="SM00235">
    <property type="entry name" value="ZnMc"/>
    <property type="match status" value="1"/>
</dbReference>
<reference evidence="9 10" key="1">
    <citation type="submission" date="2024-02" db="EMBL/GenBank/DDBJ databases">
        <authorList>
            <person name="Daric V."/>
            <person name="Darras S."/>
        </authorList>
    </citation>
    <scope>NUCLEOTIDE SEQUENCE [LARGE SCALE GENOMIC DNA]</scope>
</reference>
<dbReference type="PANTHER" id="PTHR10127:SF780">
    <property type="entry name" value="METALLOENDOPEPTIDASE"/>
    <property type="match status" value="1"/>
</dbReference>
<keyword evidence="3 6" id="KW-0378">Hydrolase</keyword>
<dbReference type="SUPFAM" id="SSF55486">
    <property type="entry name" value="Metalloproteases ('zincins'), catalytic domain"/>
    <property type="match status" value="1"/>
</dbReference>
<protein>
    <recommendedName>
        <fullName evidence="7">Metalloendopeptidase</fullName>
        <ecNumber evidence="7">3.4.24.-</ecNumber>
    </recommendedName>
</protein>
<dbReference type="Gene3D" id="3.40.390.10">
    <property type="entry name" value="Collagenase (Catalytic Domain)"/>
    <property type="match status" value="1"/>
</dbReference>
<evidence type="ECO:0000256" key="7">
    <source>
        <dbReference type="RuleBase" id="RU361183"/>
    </source>
</evidence>
<feature type="binding site" evidence="6">
    <location>
        <position position="221"/>
    </location>
    <ligand>
        <name>Zn(2+)</name>
        <dbReference type="ChEBI" id="CHEBI:29105"/>
        <note>catalytic</note>
    </ligand>
</feature>
<comment type="caution">
    <text evidence="6">Lacks conserved residue(s) required for the propagation of feature annotation.</text>
</comment>
<evidence type="ECO:0000256" key="6">
    <source>
        <dbReference type="PROSITE-ProRule" id="PRU01211"/>
    </source>
</evidence>
<accession>A0ABP0GGS7</accession>
<dbReference type="Proteomes" id="UP001642483">
    <property type="component" value="Unassembled WGS sequence"/>
</dbReference>
<evidence type="ECO:0000256" key="1">
    <source>
        <dbReference type="ARBA" id="ARBA00022670"/>
    </source>
</evidence>
<feature type="binding site" evidence="6">
    <location>
        <position position="211"/>
    </location>
    <ligand>
        <name>Zn(2+)</name>
        <dbReference type="ChEBI" id="CHEBI:29105"/>
        <note>catalytic</note>
    </ligand>
</feature>
<dbReference type="PANTHER" id="PTHR10127">
    <property type="entry name" value="DISCOIDIN, CUB, EGF, LAMININ , AND ZINC METALLOPROTEASE DOMAIN CONTAINING"/>
    <property type="match status" value="1"/>
</dbReference>
<feature type="domain" description="Peptidase M12A" evidence="8">
    <location>
        <begin position="120"/>
        <end position="289"/>
    </location>
</feature>
<dbReference type="PRINTS" id="PR00480">
    <property type="entry name" value="ASTACIN"/>
</dbReference>
<dbReference type="Pfam" id="PF01400">
    <property type="entry name" value="Astacin"/>
    <property type="match status" value="1"/>
</dbReference>
<dbReference type="InterPro" id="IPR004094">
    <property type="entry name" value="Antistasin-like"/>
</dbReference>
<dbReference type="EMBL" id="CAWYQH010000119">
    <property type="protein sequence ID" value="CAK8690971.1"/>
    <property type="molecule type" value="Genomic_DNA"/>
</dbReference>
<dbReference type="Pfam" id="PF02822">
    <property type="entry name" value="Antistasin"/>
    <property type="match status" value="1"/>
</dbReference>
<feature type="binding site" evidence="6">
    <location>
        <position position="215"/>
    </location>
    <ligand>
        <name>Zn(2+)</name>
        <dbReference type="ChEBI" id="CHEBI:29105"/>
        <note>catalytic</note>
    </ligand>
</feature>
<evidence type="ECO:0000256" key="4">
    <source>
        <dbReference type="ARBA" id="ARBA00022833"/>
    </source>
</evidence>
<keyword evidence="5 6" id="KW-0482">Metalloprotease</keyword>
<dbReference type="EC" id="3.4.24.-" evidence="7"/>
<proteinExistence type="predicted"/>
<keyword evidence="1 6" id="KW-0645">Protease</keyword>
<evidence type="ECO:0000256" key="2">
    <source>
        <dbReference type="ARBA" id="ARBA00022723"/>
    </source>
</evidence>
<evidence type="ECO:0000313" key="9">
    <source>
        <dbReference type="EMBL" id="CAK8690971.1"/>
    </source>
</evidence>
<keyword evidence="4 6" id="KW-0862">Zinc</keyword>
<dbReference type="InterPro" id="IPR034035">
    <property type="entry name" value="Astacin-like_dom"/>
</dbReference>
<dbReference type="PROSITE" id="PS51864">
    <property type="entry name" value="ASTACIN"/>
    <property type="match status" value="1"/>
</dbReference>
<keyword evidence="2 6" id="KW-0479">Metal-binding</keyword>
<sequence>MKQEQVLHRSIYLYSTQQKRWKANSINTEMLQFLAVICFLVQITEQTKTACIVQCPPLPGCAERCLFGHEKDAQGCDICNRCKKEGIIHGDIEINEANYDQYISTFHPNCKVSTRGSLPRGINEWPKQGNEVRIGYIFDETVSLSKQANIRTAITEYDQNTCIRFVPRTQETDYIRFVGTGGCSSFIGHIGNEQNVTLGPGCDVFLGTIIHELMHALGFWHEHSRGDRDDYVIIQLENVLEGKYWTLNRIHDGCFSEISTIHKYAILFNRPSWKFRKANNILGFPQFSV</sequence>
<dbReference type="InterPro" id="IPR006026">
    <property type="entry name" value="Peptidase_Metallo"/>
</dbReference>
<evidence type="ECO:0000313" key="10">
    <source>
        <dbReference type="Proteomes" id="UP001642483"/>
    </source>
</evidence>
<evidence type="ECO:0000256" key="5">
    <source>
        <dbReference type="ARBA" id="ARBA00023049"/>
    </source>
</evidence>
<comment type="caution">
    <text evidence="9">The sequence shown here is derived from an EMBL/GenBank/DDBJ whole genome shotgun (WGS) entry which is preliminary data.</text>
</comment>
<evidence type="ECO:0000259" key="8">
    <source>
        <dbReference type="PROSITE" id="PS51864"/>
    </source>
</evidence>
<evidence type="ECO:0000256" key="3">
    <source>
        <dbReference type="ARBA" id="ARBA00022801"/>
    </source>
</evidence>
<dbReference type="CDD" id="cd04280">
    <property type="entry name" value="ZnMc_astacin_like"/>
    <property type="match status" value="1"/>
</dbReference>
<keyword evidence="10" id="KW-1185">Reference proteome</keyword>
<comment type="cofactor">
    <cofactor evidence="6 7">
        <name>Zn(2+)</name>
        <dbReference type="ChEBI" id="CHEBI:29105"/>
    </cofactor>
    <text evidence="6 7">Binds 1 zinc ion per subunit.</text>
</comment>
<feature type="active site" evidence="6">
    <location>
        <position position="212"/>
    </location>
</feature>